<feature type="compositionally biased region" description="Acidic residues" evidence="1">
    <location>
        <begin position="33"/>
        <end position="48"/>
    </location>
</feature>
<evidence type="ECO:0000313" key="3">
    <source>
        <dbReference type="Proteomes" id="UP000324222"/>
    </source>
</evidence>
<gene>
    <name evidence="2" type="ORF">E2C01_040078</name>
</gene>
<dbReference type="Proteomes" id="UP000324222">
    <property type="component" value="Unassembled WGS sequence"/>
</dbReference>
<comment type="caution">
    <text evidence="2">The sequence shown here is derived from an EMBL/GenBank/DDBJ whole genome shotgun (WGS) entry which is preliminary data.</text>
</comment>
<keyword evidence="3" id="KW-1185">Reference proteome</keyword>
<organism evidence="2 3">
    <name type="scientific">Portunus trituberculatus</name>
    <name type="common">Swimming crab</name>
    <name type="synonym">Neptunus trituberculatus</name>
    <dbReference type="NCBI Taxonomy" id="210409"/>
    <lineage>
        <taxon>Eukaryota</taxon>
        <taxon>Metazoa</taxon>
        <taxon>Ecdysozoa</taxon>
        <taxon>Arthropoda</taxon>
        <taxon>Crustacea</taxon>
        <taxon>Multicrustacea</taxon>
        <taxon>Malacostraca</taxon>
        <taxon>Eumalacostraca</taxon>
        <taxon>Eucarida</taxon>
        <taxon>Decapoda</taxon>
        <taxon>Pleocyemata</taxon>
        <taxon>Brachyura</taxon>
        <taxon>Eubrachyura</taxon>
        <taxon>Portunoidea</taxon>
        <taxon>Portunidae</taxon>
        <taxon>Portuninae</taxon>
        <taxon>Portunus</taxon>
    </lineage>
</organism>
<reference evidence="2 3" key="1">
    <citation type="submission" date="2019-05" db="EMBL/GenBank/DDBJ databases">
        <title>Another draft genome of Portunus trituberculatus and its Hox gene families provides insights of decapod evolution.</title>
        <authorList>
            <person name="Jeong J.-H."/>
            <person name="Song I."/>
            <person name="Kim S."/>
            <person name="Choi T."/>
            <person name="Kim D."/>
            <person name="Ryu S."/>
            <person name="Kim W."/>
        </authorList>
    </citation>
    <scope>NUCLEOTIDE SEQUENCE [LARGE SCALE GENOMIC DNA]</scope>
    <source>
        <tissue evidence="2">Muscle</tissue>
    </source>
</reference>
<evidence type="ECO:0000313" key="2">
    <source>
        <dbReference type="EMBL" id="MPC46358.1"/>
    </source>
</evidence>
<accession>A0A5B7FN01</accession>
<dbReference type="AlphaFoldDB" id="A0A5B7FN01"/>
<evidence type="ECO:0000256" key="1">
    <source>
        <dbReference type="SAM" id="MobiDB-lite"/>
    </source>
</evidence>
<proteinExistence type="predicted"/>
<sequence length="160" mass="18078">MEEMEIFFRDTDCSWDKRIKKKKRATKSKQAKEEEEEEEDEGEEEEEQNERGCRVLCSKGYQESLKNTLKLLPAFTSFDSSHEMFERSCLAKVLMACTYLAEHRSGSEEDEEEKAAVVGGGGGRGRGRGGNVRVLPFRQPCNALTARPSLSPPPLPGLRF</sequence>
<dbReference type="EMBL" id="VSRR010007168">
    <property type="protein sequence ID" value="MPC46358.1"/>
    <property type="molecule type" value="Genomic_DNA"/>
</dbReference>
<feature type="compositionally biased region" description="Gly residues" evidence="1">
    <location>
        <begin position="118"/>
        <end position="130"/>
    </location>
</feature>
<protein>
    <submittedName>
        <fullName evidence="2">Uncharacterized protein</fullName>
    </submittedName>
</protein>
<feature type="compositionally biased region" description="Basic residues" evidence="1">
    <location>
        <begin position="20"/>
        <end position="29"/>
    </location>
</feature>
<name>A0A5B7FN01_PORTR</name>
<feature type="region of interest" description="Disordered" evidence="1">
    <location>
        <begin position="110"/>
        <end position="132"/>
    </location>
</feature>
<feature type="region of interest" description="Disordered" evidence="1">
    <location>
        <begin position="20"/>
        <end position="52"/>
    </location>
</feature>